<dbReference type="EMBL" id="CP130144">
    <property type="protein sequence ID" value="WNZ46131.1"/>
    <property type="molecule type" value="Genomic_DNA"/>
</dbReference>
<dbReference type="AlphaFoldDB" id="A0AA96WV46"/>
<dbReference type="RefSeq" id="WP_316427407.1">
    <property type="nucleotide sequence ID" value="NZ_CP130144.1"/>
</dbReference>
<dbReference type="InterPro" id="IPR052989">
    <property type="entry name" value="Mg-chelatase_DI-like"/>
</dbReference>
<evidence type="ECO:0000259" key="1">
    <source>
        <dbReference type="SMART" id="SM00382"/>
    </source>
</evidence>
<sequence>MIQILPYSLIVGQESLKLALELAYIAPRIGGVLISGQRGTGKSTAVRAFAQMMFDRLPVTLPINATEDRVVGGWELSKLMLGKLEPKIGLLEEANKGLLYVDEVNLLDDHIVNIILDVTSTGVLVVQREGQSEEKAVSFTLVGTMNPEEGGLRPQLLDRFGLMVSVEAETKTKNRIAILQTVIDFDEALSEHSEKSPSSYIRAAISKNRKYQAALEDAKENFYNVELTKEVVESCTTLAQEFKAEGNRGDYMIALAARAYAAREKAEVVSKQHVKAVARLALQHRRPEMKQGHQEAWSEVDDERVEKILSGD</sequence>
<dbReference type="GO" id="GO:0005524">
    <property type="term" value="F:ATP binding"/>
    <property type="evidence" value="ECO:0007669"/>
    <property type="project" value="InterPro"/>
</dbReference>
<evidence type="ECO:0000313" key="2">
    <source>
        <dbReference type="EMBL" id="WNZ46131.1"/>
    </source>
</evidence>
<dbReference type="Pfam" id="PF17863">
    <property type="entry name" value="AAA_lid_2"/>
    <property type="match status" value="1"/>
</dbReference>
<dbReference type="InterPro" id="IPR041628">
    <property type="entry name" value="ChlI/MoxR_AAA_lid"/>
</dbReference>
<dbReference type="Pfam" id="PF07728">
    <property type="entry name" value="AAA_5"/>
    <property type="match status" value="1"/>
</dbReference>
<reference evidence="2" key="1">
    <citation type="journal article" date="2023" name="Plants (Basel)">
        <title>Genomic Analysis of Leptolyngbya boryana CZ1 Reveals Efficient Carbon Fixation Modules.</title>
        <authorList>
            <person name="Bai X."/>
            <person name="Wang H."/>
            <person name="Cheng W."/>
            <person name="Wang J."/>
            <person name="Ma M."/>
            <person name="Hu H."/>
            <person name="Song Z."/>
            <person name="Ma H."/>
            <person name="Fan Y."/>
            <person name="Du C."/>
            <person name="Xu J."/>
        </authorList>
    </citation>
    <scope>NUCLEOTIDE SEQUENCE</scope>
    <source>
        <strain evidence="2">CZ1</strain>
    </source>
</reference>
<feature type="domain" description="AAA+ ATPase" evidence="1">
    <location>
        <begin position="28"/>
        <end position="170"/>
    </location>
</feature>
<dbReference type="InterPro" id="IPR003593">
    <property type="entry name" value="AAA+_ATPase"/>
</dbReference>
<dbReference type="Gene3D" id="3.40.50.300">
    <property type="entry name" value="P-loop containing nucleotide triphosphate hydrolases"/>
    <property type="match status" value="1"/>
</dbReference>
<dbReference type="PANTHER" id="PTHR35023:SF1">
    <property type="entry name" value="MG-PROTOPORPHYRIN IX CHELATASE"/>
    <property type="match status" value="1"/>
</dbReference>
<dbReference type="InterPro" id="IPR011704">
    <property type="entry name" value="ATPase_dyneun-rel_AAA"/>
</dbReference>
<reference evidence="2" key="2">
    <citation type="submission" date="2023-07" db="EMBL/GenBank/DDBJ databases">
        <authorList>
            <person name="Bai X.-H."/>
            <person name="Wang H.-H."/>
            <person name="Wang J."/>
            <person name="Ma M.-Y."/>
            <person name="Hu H.-H."/>
            <person name="Song Z.-L."/>
            <person name="Ma H.-G."/>
            <person name="Fan Y."/>
            <person name="Du C.-Y."/>
            <person name="Xu J.-C."/>
        </authorList>
    </citation>
    <scope>NUCLEOTIDE SEQUENCE</scope>
    <source>
        <strain evidence="2">CZ1</strain>
    </source>
</reference>
<organism evidence="2">
    <name type="scientific">Leptolyngbya boryana CZ1</name>
    <dbReference type="NCBI Taxonomy" id="3060204"/>
    <lineage>
        <taxon>Bacteria</taxon>
        <taxon>Bacillati</taxon>
        <taxon>Cyanobacteriota</taxon>
        <taxon>Cyanophyceae</taxon>
        <taxon>Leptolyngbyales</taxon>
        <taxon>Leptolyngbyaceae</taxon>
        <taxon>Leptolyngbya group</taxon>
        <taxon>Leptolyngbya</taxon>
    </lineage>
</organism>
<gene>
    <name evidence="2" type="ORF">Q2T42_30545</name>
</gene>
<accession>A0AA96WV46</accession>
<dbReference type="Gene3D" id="1.10.8.80">
    <property type="entry name" value="Magnesium chelatase subunit I, C-Terminal domain"/>
    <property type="match status" value="1"/>
</dbReference>
<protein>
    <submittedName>
        <fullName evidence="2">AAA family ATPase</fullName>
    </submittedName>
</protein>
<proteinExistence type="predicted"/>
<dbReference type="SUPFAM" id="SSF52540">
    <property type="entry name" value="P-loop containing nucleoside triphosphate hydrolases"/>
    <property type="match status" value="1"/>
</dbReference>
<name>A0AA96WV46_LEPBY</name>
<dbReference type="CDD" id="cd00009">
    <property type="entry name" value="AAA"/>
    <property type="match status" value="1"/>
</dbReference>
<dbReference type="GO" id="GO:0016887">
    <property type="term" value="F:ATP hydrolysis activity"/>
    <property type="evidence" value="ECO:0007669"/>
    <property type="project" value="InterPro"/>
</dbReference>
<dbReference type="PANTHER" id="PTHR35023">
    <property type="entry name" value="CHELATASE-RELATED"/>
    <property type="match status" value="1"/>
</dbReference>
<dbReference type="SMART" id="SM00382">
    <property type="entry name" value="AAA"/>
    <property type="match status" value="1"/>
</dbReference>
<dbReference type="InterPro" id="IPR027417">
    <property type="entry name" value="P-loop_NTPase"/>
</dbReference>